<dbReference type="EMBL" id="BAEN01000004">
    <property type="protein sequence ID" value="GAC12787.1"/>
    <property type="molecule type" value="Genomic_DNA"/>
</dbReference>
<evidence type="ECO:0000313" key="3">
    <source>
        <dbReference type="EMBL" id="GAC12787.1"/>
    </source>
</evidence>
<dbReference type="Pfam" id="PF01882">
    <property type="entry name" value="DUF58"/>
    <property type="match status" value="1"/>
</dbReference>
<comment type="caution">
    <text evidence="3">The sequence shown here is derived from an EMBL/GenBank/DDBJ whole genome shotgun (WGS) entry which is preliminary data.</text>
</comment>
<feature type="domain" description="DUF58" evidence="2">
    <location>
        <begin position="197"/>
        <end position="369"/>
    </location>
</feature>
<keyword evidence="1" id="KW-1133">Transmembrane helix</keyword>
<evidence type="ECO:0000313" key="4">
    <source>
        <dbReference type="Proteomes" id="UP000006334"/>
    </source>
</evidence>
<dbReference type="PANTHER" id="PTHR33608">
    <property type="entry name" value="BLL2464 PROTEIN"/>
    <property type="match status" value="1"/>
</dbReference>
<dbReference type="SUPFAM" id="SSF53300">
    <property type="entry name" value="vWA-like"/>
    <property type="match status" value="1"/>
</dbReference>
<keyword evidence="1" id="KW-0812">Transmembrane</keyword>
<keyword evidence="1" id="KW-0472">Membrane</keyword>
<dbReference type="PANTHER" id="PTHR33608:SF3">
    <property type="entry name" value="SLR2013 PROTEIN"/>
    <property type="match status" value="1"/>
</dbReference>
<dbReference type="AlphaFoldDB" id="K6Y3H0"/>
<evidence type="ECO:0000259" key="2">
    <source>
        <dbReference type="Pfam" id="PF01882"/>
    </source>
</evidence>
<evidence type="ECO:0000256" key="1">
    <source>
        <dbReference type="SAM" id="Phobius"/>
    </source>
</evidence>
<name>K6Y3H0_9ALTE</name>
<gene>
    <name evidence="3" type="ORF">GLIP_0132</name>
</gene>
<reference evidence="3 4" key="1">
    <citation type="journal article" date="2017" name="Antonie Van Leeuwenhoek">
        <title>Rhizobium rhizosphaerae sp. nov., a novel species isolated from rice rhizosphere.</title>
        <authorList>
            <person name="Zhao J.J."/>
            <person name="Zhang J."/>
            <person name="Zhang R.J."/>
            <person name="Zhang C.W."/>
            <person name="Yin H.Q."/>
            <person name="Zhang X.X."/>
        </authorList>
    </citation>
    <scope>NUCLEOTIDE SEQUENCE [LARGE SCALE GENOMIC DNA]</scope>
    <source>
        <strain evidence="3 4">E3</strain>
    </source>
</reference>
<dbReference type="eggNOG" id="COG1721">
    <property type="taxonomic scope" value="Bacteria"/>
</dbReference>
<dbReference type="STRING" id="1127673.GLIP_0132"/>
<organism evidence="3 4">
    <name type="scientific">Aliiglaciecola lipolytica E3</name>
    <dbReference type="NCBI Taxonomy" id="1127673"/>
    <lineage>
        <taxon>Bacteria</taxon>
        <taxon>Pseudomonadati</taxon>
        <taxon>Pseudomonadota</taxon>
        <taxon>Gammaproteobacteria</taxon>
        <taxon>Alteromonadales</taxon>
        <taxon>Alteromonadaceae</taxon>
        <taxon>Aliiglaciecola</taxon>
    </lineage>
</organism>
<dbReference type="InterPro" id="IPR036465">
    <property type="entry name" value="vWFA_dom_sf"/>
</dbReference>
<protein>
    <recommendedName>
        <fullName evidence="2">DUF58 domain-containing protein</fullName>
    </recommendedName>
</protein>
<keyword evidence="4" id="KW-1185">Reference proteome</keyword>
<dbReference type="Proteomes" id="UP000006334">
    <property type="component" value="Unassembled WGS sequence"/>
</dbReference>
<proteinExistence type="predicted"/>
<accession>K6Y3H0</accession>
<feature type="transmembrane region" description="Helical" evidence="1">
    <location>
        <begin position="31"/>
        <end position="49"/>
    </location>
</feature>
<sequence>MLSWTAALTVIGLVIPIGIYANGLGQFAGIPLGLALIVALLVGYDLLISRHPPQVAVKREIPANLSVHVAQPVSIALANRGHFALSLQCSEMVPEHWLCSDNYHGCSLQPGQIAEFSYTVTPTKRGPSQISATEIKVASKLGFWLYVYWIEHVSDHKVFPNFTAISDLSGLKGSVNLAQAGLKKFNMRGSGMDFLQLRDYREGESIKQIDWRATSRFNKLISREYQEEKNQHLIVMLDSGRRMRVQDDQLSYFDHALNSLIMLSYTALKNGDNVSLQSFGSESRWLSHIRGAQNVSKVMQHFYDLYPQKIASDYLSAAQELLVKQPKRALILLVSCLRDEDFDDLLKAVQLLKAKHLVAVISIEEPIYKQIESQPVETFEEAITYASAHKIKKSIDRNVQRLKQKGVICINAPASHLTPNVLNTYLSVKKAGLL</sequence>
<dbReference type="InterPro" id="IPR002881">
    <property type="entry name" value="DUF58"/>
</dbReference>